<dbReference type="InterPro" id="IPR029017">
    <property type="entry name" value="Enolase-like_N"/>
</dbReference>
<dbReference type="SFLD" id="SFLDG00180">
    <property type="entry name" value="muconate_cycloisomerase"/>
    <property type="match status" value="1"/>
</dbReference>
<dbReference type="PANTHER" id="PTHR48073:SF2">
    <property type="entry name" value="O-SUCCINYLBENZOATE SYNTHASE"/>
    <property type="match status" value="1"/>
</dbReference>
<dbReference type="InterPro" id="IPR018110">
    <property type="entry name" value="Mandel_Rmase/mucon_lact_enz_CS"/>
</dbReference>
<keyword evidence="1" id="KW-0479">Metal-binding</keyword>
<protein>
    <submittedName>
        <fullName evidence="3">O-succinylbenzoate synthase</fullName>
    </submittedName>
</protein>
<comment type="caution">
    <text evidence="3">The sequence shown here is derived from an EMBL/GenBank/DDBJ whole genome shotgun (WGS) entry which is preliminary data.</text>
</comment>
<feature type="domain" description="Mandelate racemase/muconate lactonizing enzyme C-terminal" evidence="2">
    <location>
        <begin position="141"/>
        <end position="239"/>
    </location>
</feature>
<dbReference type="PROSITE" id="PS00909">
    <property type="entry name" value="MR_MLE_2"/>
    <property type="match status" value="1"/>
</dbReference>
<proteinExistence type="predicted"/>
<dbReference type="Gene3D" id="3.30.390.10">
    <property type="entry name" value="Enolase-like, N-terminal domain"/>
    <property type="match status" value="1"/>
</dbReference>
<accession>A0ABW5IQA2</accession>
<dbReference type="SMART" id="SM00922">
    <property type="entry name" value="MR_MLE"/>
    <property type="match status" value="1"/>
</dbReference>
<dbReference type="EMBL" id="JBHULU010000021">
    <property type="protein sequence ID" value="MFD2515544.1"/>
    <property type="molecule type" value="Genomic_DNA"/>
</dbReference>
<keyword evidence="4" id="KW-1185">Reference proteome</keyword>
<dbReference type="InterPro" id="IPR013342">
    <property type="entry name" value="Mandelate_racemase_C"/>
</dbReference>
<dbReference type="PANTHER" id="PTHR48073">
    <property type="entry name" value="O-SUCCINYLBENZOATE SYNTHASE-RELATED"/>
    <property type="match status" value="1"/>
</dbReference>
<dbReference type="Pfam" id="PF13378">
    <property type="entry name" value="MR_MLE_C"/>
    <property type="match status" value="1"/>
</dbReference>
<reference evidence="4" key="1">
    <citation type="journal article" date="2019" name="Int. J. Syst. Evol. Microbiol.">
        <title>The Global Catalogue of Microorganisms (GCM) 10K type strain sequencing project: providing services to taxonomists for standard genome sequencing and annotation.</title>
        <authorList>
            <consortium name="The Broad Institute Genomics Platform"/>
            <consortium name="The Broad Institute Genome Sequencing Center for Infectious Disease"/>
            <person name="Wu L."/>
            <person name="Ma J."/>
        </authorList>
    </citation>
    <scope>NUCLEOTIDE SEQUENCE [LARGE SCALE GENOMIC DNA]</scope>
    <source>
        <strain evidence="4">KCTC 42498</strain>
    </source>
</reference>
<evidence type="ECO:0000313" key="3">
    <source>
        <dbReference type="EMBL" id="MFD2515544.1"/>
    </source>
</evidence>
<dbReference type="InterPro" id="IPR029065">
    <property type="entry name" value="Enolase_C-like"/>
</dbReference>
<gene>
    <name evidence="3" type="ORF">ACFSRY_16850</name>
</gene>
<dbReference type="Gene3D" id="3.20.20.120">
    <property type="entry name" value="Enolase-like C-terminal domain"/>
    <property type="match status" value="1"/>
</dbReference>
<name>A0ABW5IQA2_9BACT</name>
<evidence type="ECO:0000256" key="1">
    <source>
        <dbReference type="ARBA" id="ARBA00022723"/>
    </source>
</evidence>
<dbReference type="SUPFAM" id="SSF54826">
    <property type="entry name" value="Enolase N-terminal domain-like"/>
    <property type="match status" value="1"/>
</dbReference>
<dbReference type="Proteomes" id="UP001597544">
    <property type="component" value="Unassembled WGS sequence"/>
</dbReference>
<dbReference type="SFLD" id="SFLDF00009">
    <property type="entry name" value="o-succinylbenzoate_synthase"/>
    <property type="match status" value="1"/>
</dbReference>
<evidence type="ECO:0000313" key="4">
    <source>
        <dbReference type="Proteomes" id="UP001597544"/>
    </source>
</evidence>
<organism evidence="3 4">
    <name type="scientific">Pontibacter locisalis</name>
    <dbReference type="NCBI Taxonomy" id="1719035"/>
    <lineage>
        <taxon>Bacteria</taxon>
        <taxon>Pseudomonadati</taxon>
        <taxon>Bacteroidota</taxon>
        <taxon>Cytophagia</taxon>
        <taxon>Cytophagales</taxon>
        <taxon>Hymenobacteraceae</taxon>
        <taxon>Pontibacter</taxon>
    </lineage>
</organism>
<evidence type="ECO:0000259" key="2">
    <source>
        <dbReference type="SMART" id="SM00922"/>
    </source>
</evidence>
<dbReference type="SFLD" id="SFLDS00001">
    <property type="entry name" value="Enolase"/>
    <property type="match status" value="1"/>
</dbReference>
<dbReference type="RefSeq" id="WP_377510486.1">
    <property type="nucleotide sequence ID" value="NZ_JBHULU010000021.1"/>
</dbReference>
<dbReference type="InterPro" id="IPR036849">
    <property type="entry name" value="Enolase-like_C_sf"/>
</dbReference>
<dbReference type="SUPFAM" id="SSF51604">
    <property type="entry name" value="Enolase C-terminal domain-like"/>
    <property type="match status" value="1"/>
</dbReference>
<sequence>MSLRLSYTSHLLEFKFAARTSRGAIQNHKVFYVSVFSEDKPEEKGIGECAPLAGLSIDYRPELEDKIKEVVRLVNAEEVQLTAGEALPEALELEGWPALRFALETALLDLKNGGSHKIYGNAFSRGEAGIPINGLIWMGEETFMRRQIEQKLEDGYSCLKLKIGGLDFKQELEMLQSIRETAGADCLTIRVDANGAFSPQEAYKKLERLAKYDIHSIEQPIRQGQPEEMAQLCAYTPVPIALDEELIGVQHTDEKVRLLEKINPQYIILKPTLVGGLAASAEWIDLAEDRSIGWWMTSALESNIGLNAISQFTANYDITMPQGLGTGQLYHNNIPSPLQIRYGELWYEQGIKWEPGNTSLEQA</sequence>
<dbReference type="CDD" id="cd03320">
    <property type="entry name" value="OSBS"/>
    <property type="match status" value="1"/>
</dbReference>